<evidence type="ECO:0000256" key="4">
    <source>
        <dbReference type="ARBA" id="ARBA00022692"/>
    </source>
</evidence>
<proteinExistence type="predicted"/>
<sequence length="568" mass="63803">MKKETTFMPHSKYNAPKIKESKGIQLLTTIWMVPFIAMVIALWLAFQYYAKVGPLVTIEFQENAGLVAKQSHVKLRNVIVGTVENVSLSEKGDGVTVQIRMNKDVSKYLNKSAKFWIVHPDVDSSGITGLDTLLSGSYIELKATKSENTEKHFKGLEEAPAENSEGKTYLLSAPQSYHLKKDSNVYYRMMKVGKVKRVGIAPDGRKVNFVIFIDKEYTKYINSKSQFYTTSSVSVDVSKGKLDLNVASLSQIARGGISIYTPTQSLRDDAHLQLTKGHLFPLYKNLNQMKAKHLMSGASDKVYKFHFNERISQLEIGSPIEFNGFQVGSIIDISSHFHAESKSIKSEVYAIIHTKGFSEENSEKDGEEVIEQLVNEGLRAQLRSTLPFIGSQFINLVFDKSKNEKLIHSGDFILFPTIKKKKKTNILKEIEALVVKVRKLELEKLVNSATDIIENNEKPITDILQNLKKTIRTLDKTLLSFDATAKNINNLTEQESLQELPATLQMTLNEVISTLEKVKTLSQDYSANSKFSDELSLTLRELTITAESMGKVSKTLERKSNALILGDE</sequence>
<evidence type="ECO:0000313" key="9">
    <source>
        <dbReference type="EMBL" id="CAA6822590.1"/>
    </source>
</evidence>
<feature type="transmembrane region" description="Helical" evidence="7">
    <location>
        <begin position="26"/>
        <end position="46"/>
    </location>
</feature>
<reference evidence="9" key="1">
    <citation type="submission" date="2020-01" db="EMBL/GenBank/DDBJ databases">
        <authorList>
            <person name="Meier V. D."/>
            <person name="Meier V D."/>
        </authorList>
    </citation>
    <scope>NUCLEOTIDE SEQUENCE</scope>
    <source>
        <strain evidence="9">HLG_WM_MAG_06</strain>
    </source>
</reference>
<evidence type="ECO:0000259" key="8">
    <source>
        <dbReference type="Pfam" id="PF02470"/>
    </source>
</evidence>
<evidence type="ECO:0000256" key="3">
    <source>
        <dbReference type="ARBA" id="ARBA00022519"/>
    </source>
</evidence>
<keyword evidence="6 7" id="KW-0472">Membrane</keyword>
<dbReference type="EMBL" id="CACVAP010000102">
    <property type="protein sequence ID" value="CAA6822590.1"/>
    <property type="molecule type" value="Genomic_DNA"/>
</dbReference>
<evidence type="ECO:0000256" key="1">
    <source>
        <dbReference type="ARBA" id="ARBA00004533"/>
    </source>
</evidence>
<keyword evidence="2" id="KW-1003">Cell membrane</keyword>
<evidence type="ECO:0000256" key="5">
    <source>
        <dbReference type="ARBA" id="ARBA00022989"/>
    </source>
</evidence>
<dbReference type="PANTHER" id="PTHR30462:SF2">
    <property type="entry name" value="INTERMEMBRANE TRANSPORT PROTEIN PQIB"/>
    <property type="match status" value="1"/>
</dbReference>
<evidence type="ECO:0000256" key="7">
    <source>
        <dbReference type="SAM" id="Phobius"/>
    </source>
</evidence>
<dbReference type="Pfam" id="PF02470">
    <property type="entry name" value="MlaD"/>
    <property type="match status" value="2"/>
</dbReference>
<organism evidence="9">
    <name type="scientific">uncultured Sulfurovum sp</name>
    <dbReference type="NCBI Taxonomy" id="269237"/>
    <lineage>
        <taxon>Bacteria</taxon>
        <taxon>Pseudomonadati</taxon>
        <taxon>Campylobacterota</taxon>
        <taxon>Epsilonproteobacteria</taxon>
        <taxon>Campylobacterales</taxon>
        <taxon>Sulfurovaceae</taxon>
        <taxon>Sulfurovum</taxon>
        <taxon>environmental samples</taxon>
    </lineage>
</organism>
<accession>A0A6S6U0B3</accession>
<evidence type="ECO:0000256" key="2">
    <source>
        <dbReference type="ARBA" id="ARBA00022475"/>
    </source>
</evidence>
<protein>
    <submittedName>
        <fullName evidence="9">Paraquat-inducible protein B</fullName>
    </submittedName>
</protein>
<name>A0A6S6U0B3_9BACT</name>
<evidence type="ECO:0000256" key="6">
    <source>
        <dbReference type="ARBA" id="ARBA00023136"/>
    </source>
</evidence>
<feature type="domain" description="Mce/MlaD" evidence="8">
    <location>
        <begin position="166"/>
        <end position="227"/>
    </location>
</feature>
<comment type="subcellular location">
    <subcellularLocation>
        <location evidence="1">Cell inner membrane</location>
    </subcellularLocation>
</comment>
<keyword evidence="3" id="KW-0997">Cell inner membrane</keyword>
<dbReference type="InterPro" id="IPR003399">
    <property type="entry name" value="Mce/MlaD"/>
</dbReference>
<dbReference type="InterPro" id="IPR051800">
    <property type="entry name" value="PqiA-PqiB_transport"/>
</dbReference>
<keyword evidence="5 7" id="KW-1133">Transmembrane helix</keyword>
<keyword evidence="4 7" id="KW-0812">Transmembrane</keyword>
<dbReference type="GO" id="GO:0005886">
    <property type="term" value="C:plasma membrane"/>
    <property type="evidence" value="ECO:0007669"/>
    <property type="project" value="UniProtKB-SubCell"/>
</dbReference>
<gene>
    <name evidence="9" type="ORF">HELGO_WM9280</name>
</gene>
<dbReference type="PANTHER" id="PTHR30462">
    <property type="entry name" value="INTERMEMBRANE TRANSPORT PROTEIN PQIB-RELATED"/>
    <property type="match status" value="1"/>
</dbReference>
<dbReference type="AlphaFoldDB" id="A0A6S6U0B3"/>
<feature type="domain" description="Mce/MlaD" evidence="8">
    <location>
        <begin position="54"/>
        <end position="142"/>
    </location>
</feature>